<dbReference type="SUPFAM" id="SSF46894">
    <property type="entry name" value="C-terminal effector domain of the bipartite response regulators"/>
    <property type="match status" value="1"/>
</dbReference>
<evidence type="ECO:0000313" key="8">
    <source>
        <dbReference type="EMBL" id="NNH24126.1"/>
    </source>
</evidence>
<dbReference type="InterPro" id="IPR001789">
    <property type="entry name" value="Sig_transdc_resp-reg_receiver"/>
</dbReference>
<evidence type="ECO:0000259" key="7">
    <source>
        <dbReference type="PROSITE" id="PS50110"/>
    </source>
</evidence>
<keyword evidence="5" id="KW-0804">Transcription</keyword>
<keyword evidence="2" id="KW-0805">Transcription regulation</keyword>
<comment type="similarity">
    <text evidence="1">Belongs to the sigma-70 factor family. ECF subfamily.</text>
</comment>
<dbReference type="PANTHER" id="PTHR43214">
    <property type="entry name" value="TWO-COMPONENT RESPONSE REGULATOR"/>
    <property type="match status" value="1"/>
</dbReference>
<keyword evidence="6" id="KW-0597">Phosphoprotein</keyword>
<dbReference type="GO" id="GO:0000160">
    <property type="term" value="P:phosphorelay signal transduction system"/>
    <property type="evidence" value="ECO:0007669"/>
    <property type="project" value="InterPro"/>
</dbReference>
<dbReference type="GO" id="GO:0003677">
    <property type="term" value="F:DNA binding"/>
    <property type="evidence" value="ECO:0007669"/>
    <property type="project" value="UniProtKB-KW"/>
</dbReference>
<keyword evidence="9" id="KW-1185">Reference proteome</keyword>
<evidence type="ECO:0000256" key="3">
    <source>
        <dbReference type="ARBA" id="ARBA00023082"/>
    </source>
</evidence>
<evidence type="ECO:0000256" key="5">
    <source>
        <dbReference type="ARBA" id="ARBA00023163"/>
    </source>
</evidence>
<dbReference type="InterPro" id="IPR039420">
    <property type="entry name" value="WalR-like"/>
</dbReference>
<dbReference type="Pfam" id="PF00072">
    <property type="entry name" value="Response_reg"/>
    <property type="match status" value="1"/>
</dbReference>
<comment type="caution">
    <text evidence="8">The sequence shown here is derived from an EMBL/GenBank/DDBJ whole genome shotgun (WGS) entry which is preliminary data.</text>
</comment>
<dbReference type="InterPro" id="IPR016032">
    <property type="entry name" value="Sig_transdc_resp-reg_C-effctor"/>
</dbReference>
<evidence type="ECO:0000256" key="2">
    <source>
        <dbReference type="ARBA" id="ARBA00023015"/>
    </source>
</evidence>
<dbReference type="SUPFAM" id="SSF52172">
    <property type="entry name" value="CheY-like"/>
    <property type="match status" value="1"/>
</dbReference>
<dbReference type="Gene3D" id="3.40.50.2300">
    <property type="match status" value="1"/>
</dbReference>
<dbReference type="GO" id="GO:0016987">
    <property type="term" value="F:sigma factor activity"/>
    <property type="evidence" value="ECO:0007669"/>
    <property type="project" value="UniProtKB-KW"/>
</dbReference>
<dbReference type="GO" id="GO:0006352">
    <property type="term" value="P:DNA-templated transcription initiation"/>
    <property type="evidence" value="ECO:0007669"/>
    <property type="project" value="InterPro"/>
</dbReference>
<feature type="modified residue" description="4-aspartylphosphate" evidence="6">
    <location>
        <position position="72"/>
    </location>
</feature>
<proteinExistence type="inferred from homology"/>
<dbReference type="Pfam" id="PF08281">
    <property type="entry name" value="Sigma70_r4_2"/>
    <property type="match status" value="1"/>
</dbReference>
<organism evidence="8 9">
    <name type="scientific">Pseudokineococcus marinus</name>
    <dbReference type="NCBI Taxonomy" id="351215"/>
    <lineage>
        <taxon>Bacteria</taxon>
        <taxon>Bacillati</taxon>
        <taxon>Actinomycetota</taxon>
        <taxon>Actinomycetes</taxon>
        <taxon>Kineosporiales</taxon>
        <taxon>Kineosporiaceae</taxon>
        <taxon>Pseudokineococcus</taxon>
    </lineage>
</organism>
<keyword evidence="4" id="KW-0238">DNA-binding</keyword>
<evidence type="ECO:0000256" key="6">
    <source>
        <dbReference type="PROSITE-ProRule" id="PRU00169"/>
    </source>
</evidence>
<sequence>MSPGQDDAERGHDGGRTGRVRVAVVDDHPVILDGIAAWVGAAPDEVELVGTHPGLASLRASPAHPADVVVLDLVLDDGSSPAASVAGLVEEGCAVVVISADAEPASVQRAVEAGALAYVPKVSGRDELLAAVRAAAAGESYVTPALAEVLAAGQDWRPALSPQESRALVLFGSGLLLRTVARQMGVGEATVRTYLQRARRKYAERGERIEGRIDWYEVGQRDGWAVDLDADRPEPPRAGRG</sequence>
<evidence type="ECO:0000256" key="4">
    <source>
        <dbReference type="ARBA" id="ARBA00023125"/>
    </source>
</evidence>
<dbReference type="Proteomes" id="UP000555552">
    <property type="component" value="Unassembled WGS sequence"/>
</dbReference>
<keyword evidence="3" id="KW-0731">Sigma factor</keyword>
<name>A0A849BXF8_9ACTN</name>
<gene>
    <name evidence="8" type="ORF">HLB09_13700</name>
</gene>
<dbReference type="InterPro" id="IPR011006">
    <property type="entry name" value="CheY-like_superfamily"/>
</dbReference>
<accession>A0A849BXF8</accession>
<reference evidence="8 9" key="1">
    <citation type="submission" date="2020-05" db="EMBL/GenBank/DDBJ databases">
        <title>MicrobeNet Type strains.</title>
        <authorList>
            <person name="Nicholson A.C."/>
        </authorList>
    </citation>
    <scope>NUCLEOTIDE SEQUENCE [LARGE SCALE GENOMIC DNA]</scope>
    <source>
        <strain evidence="8 9">JCM 14547</strain>
    </source>
</reference>
<protein>
    <submittedName>
        <fullName evidence="8">Response regulator transcription factor</fullName>
    </submittedName>
</protein>
<dbReference type="PROSITE" id="PS50110">
    <property type="entry name" value="RESPONSE_REGULATORY"/>
    <property type="match status" value="1"/>
</dbReference>
<evidence type="ECO:0000313" key="9">
    <source>
        <dbReference type="Proteomes" id="UP000555552"/>
    </source>
</evidence>
<evidence type="ECO:0000256" key="1">
    <source>
        <dbReference type="ARBA" id="ARBA00010641"/>
    </source>
</evidence>
<dbReference type="RefSeq" id="WP_171203897.1">
    <property type="nucleotide sequence ID" value="NZ_BAAANP010000072.1"/>
</dbReference>
<dbReference type="EMBL" id="JABEMA010000264">
    <property type="protein sequence ID" value="NNH24126.1"/>
    <property type="molecule type" value="Genomic_DNA"/>
</dbReference>
<dbReference type="SMART" id="SM00448">
    <property type="entry name" value="REC"/>
    <property type="match status" value="1"/>
</dbReference>
<dbReference type="InterPro" id="IPR013249">
    <property type="entry name" value="RNA_pol_sigma70_r4_t2"/>
</dbReference>
<dbReference type="AlphaFoldDB" id="A0A849BXF8"/>
<feature type="domain" description="Response regulatory" evidence="7">
    <location>
        <begin position="21"/>
        <end position="136"/>
    </location>
</feature>